<feature type="compositionally biased region" description="Polar residues" evidence="1">
    <location>
        <begin position="348"/>
        <end position="371"/>
    </location>
</feature>
<dbReference type="Proteomes" id="UP001627154">
    <property type="component" value="Unassembled WGS sequence"/>
</dbReference>
<dbReference type="PANTHER" id="PTHR46579">
    <property type="entry name" value="F5/8 TYPE C DOMAIN-CONTAINING PROTEIN-RELATED"/>
    <property type="match status" value="1"/>
</dbReference>
<comment type="caution">
    <text evidence="2">The sequence shown here is derived from an EMBL/GenBank/DDBJ whole genome shotgun (WGS) entry which is preliminary data.</text>
</comment>
<proteinExistence type="predicted"/>
<sequence length="645" mass="74988">MVNLMLEANPDDPKFGVMYPSPLINLPKFDLVEGFIPDYLHMALEGVAKQFTNYILCNLDEMDIERLDDKMLSIAVPQQISRRTRKISDRKDWKAREWENFVLYYSPVIFIDLLSSSKLEHWLLFVESLYIILLDSIHIDNLNRADENLHRFVSRIESLYEDVRLMTFNVHQLLHACKSILNWGPAWSISTFCFESANHYVLKSIKCANSVPEQVMRFIKMSHNVSVLENHICNIAEDEVMRYCNDILKSKSQHVIVFNNILYFNRLKNEKLVVNFRDIEQCNVENFIRDMKNGKKFLKIVKDNCLYESALMRKNRSNNSFALLDNGLKFCEDDEKRNSKNDTRDSIRSTTASPSKSTNKATSQSANSGKKTTSKERNNDERSYADEVSLRDSQITEKKSYRTHERTNDHSRKRDSTRPPTAISSKSMDKRSPNSTYSGKYQTPTYCSKYDKRSSLEETTRHRSQIAAKNEKSQNPPKFDDRETEVKQSKSNNTHKLTNDPPKKKDSARSPTVSTSKLIDKKSSNSTYTGNRTPRECSKDDEKNKSNQEFDNRKIEERKTPKSNNTNERINDRPGKNYSTLPAILYKLSRLNKIKKLKKLSKLKKLNKIKKLSKLKKLNKIKKLSKLKKLSEIGYLSLLCKKRGL</sequence>
<evidence type="ECO:0008006" key="4">
    <source>
        <dbReference type="Google" id="ProtNLM"/>
    </source>
</evidence>
<feature type="compositionally biased region" description="Basic and acidic residues" evidence="1">
    <location>
        <begin position="497"/>
        <end position="508"/>
    </location>
</feature>
<feature type="compositionally biased region" description="Basic and acidic residues" evidence="1">
    <location>
        <begin position="373"/>
        <end position="417"/>
    </location>
</feature>
<name>A0ABD2X793_9HYME</name>
<protein>
    <recommendedName>
        <fullName evidence="4">Ubiquitin-like protease family profile domain-containing protein</fullName>
    </recommendedName>
</protein>
<accession>A0ABD2X793</accession>
<evidence type="ECO:0000313" key="2">
    <source>
        <dbReference type="EMBL" id="KAL3401282.1"/>
    </source>
</evidence>
<gene>
    <name evidence="2" type="ORF">TKK_005583</name>
</gene>
<organism evidence="2 3">
    <name type="scientific">Trichogramma kaykai</name>
    <dbReference type="NCBI Taxonomy" id="54128"/>
    <lineage>
        <taxon>Eukaryota</taxon>
        <taxon>Metazoa</taxon>
        <taxon>Ecdysozoa</taxon>
        <taxon>Arthropoda</taxon>
        <taxon>Hexapoda</taxon>
        <taxon>Insecta</taxon>
        <taxon>Pterygota</taxon>
        <taxon>Neoptera</taxon>
        <taxon>Endopterygota</taxon>
        <taxon>Hymenoptera</taxon>
        <taxon>Apocrita</taxon>
        <taxon>Proctotrupomorpha</taxon>
        <taxon>Chalcidoidea</taxon>
        <taxon>Trichogrammatidae</taxon>
        <taxon>Trichogramma</taxon>
    </lineage>
</organism>
<feature type="region of interest" description="Disordered" evidence="1">
    <location>
        <begin position="334"/>
        <end position="577"/>
    </location>
</feature>
<dbReference type="AlphaFoldDB" id="A0ABD2X793"/>
<feature type="compositionally biased region" description="Basic and acidic residues" evidence="1">
    <location>
        <begin position="334"/>
        <end position="347"/>
    </location>
</feature>
<feature type="compositionally biased region" description="Basic and acidic residues" evidence="1">
    <location>
        <begin position="449"/>
        <end position="461"/>
    </location>
</feature>
<evidence type="ECO:0000256" key="1">
    <source>
        <dbReference type="SAM" id="MobiDB-lite"/>
    </source>
</evidence>
<evidence type="ECO:0000313" key="3">
    <source>
        <dbReference type="Proteomes" id="UP001627154"/>
    </source>
</evidence>
<dbReference type="PANTHER" id="PTHR46579:SF1">
    <property type="entry name" value="F5_8 TYPE C DOMAIN-CONTAINING PROTEIN"/>
    <property type="match status" value="1"/>
</dbReference>
<dbReference type="EMBL" id="JBJJXI010000048">
    <property type="protein sequence ID" value="KAL3401282.1"/>
    <property type="molecule type" value="Genomic_DNA"/>
</dbReference>
<feature type="compositionally biased region" description="Basic and acidic residues" evidence="1">
    <location>
        <begin position="533"/>
        <end position="560"/>
    </location>
</feature>
<reference evidence="2 3" key="1">
    <citation type="journal article" date="2024" name="bioRxiv">
        <title>A reference genome for Trichogramma kaykai: A tiny desert-dwelling parasitoid wasp with competing sex-ratio distorters.</title>
        <authorList>
            <person name="Culotta J."/>
            <person name="Lindsey A.R."/>
        </authorList>
    </citation>
    <scope>NUCLEOTIDE SEQUENCE [LARGE SCALE GENOMIC DNA]</scope>
    <source>
        <strain evidence="2 3">KSX58</strain>
    </source>
</reference>
<feature type="compositionally biased region" description="Basic and acidic residues" evidence="1">
    <location>
        <begin position="478"/>
        <end position="488"/>
    </location>
</feature>
<feature type="compositionally biased region" description="Polar residues" evidence="1">
    <location>
        <begin position="433"/>
        <end position="446"/>
    </location>
</feature>
<keyword evidence="3" id="KW-1185">Reference proteome</keyword>